<evidence type="ECO:0000313" key="1">
    <source>
        <dbReference type="EMBL" id="KAJ8383521.1"/>
    </source>
</evidence>
<gene>
    <name evidence="1" type="ORF">AAFF_G00219710</name>
</gene>
<dbReference type="Proteomes" id="UP001221898">
    <property type="component" value="Unassembled WGS sequence"/>
</dbReference>
<organism evidence="1 2">
    <name type="scientific">Aldrovandia affinis</name>
    <dbReference type="NCBI Taxonomy" id="143900"/>
    <lineage>
        <taxon>Eukaryota</taxon>
        <taxon>Metazoa</taxon>
        <taxon>Chordata</taxon>
        <taxon>Craniata</taxon>
        <taxon>Vertebrata</taxon>
        <taxon>Euteleostomi</taxon>
        <taxon>Actinopterygii</taxon>
        <taxon>Neopterygii</taxon>
        <taxon>Teleostei</taxon>
        <taxon>Notacanthiformes</taxon>
        <taxon>Halosauridae</taxon>
        <taxon>Aldrovandia</taxon>
    </lineage>
</organism>
<protein>
    <submittedName>
        <fullName evidence="1">Uncharacterized protein</fullName>
    </submittedName>
</protein>
<comment type="caution">
    <text evidence="1">The sequence shown here is derived from an EMBL/GenBank/DDBJ whole genome shotgun (WGS) entry which is preliminary data.</text>
</comment>
<accession>A0AAD7RFU9</accession>
<keyword evidence="2" id="KW-1185">Reference proteome</keyword>
<proteinExistence type="predicted"/>
<reference evidence="1" key="1">
    <citation type="journal article" date="2023" name="Science">
        <title>Genome structures resolve the early diversification of teleost fishes.</title>
        <authorList>
            <person name="Parey E."/>
            <person name="Louis A."/>
            <person name="Montfort J."/>
            <person name="Bouchez O."/>
            <person name="Roques C."/>
            <person name="Iampietro C."/>
            <person name="Lluch J."/>
            <person name="Castinel A."/>
            <person name="Donnadieu C."/>
            <person name="Desvignes T."/>
            <person name="Floi Bucao C."/>
            <person name="Jouanno E."/>
            <person name="Wen M."/>
            <person name="Mejri S."/>
            <person name="Dirks R."/>
            <person name="Jansen H."/>
            <person name="Henkel C."/>
            <person name="Chen W.J."/>
            <person name="Zahm M."/>
            <person name="Cabau C."/>
            <person name="Klopp C."/>
            <person name="Thompson A.W."/>
            <person name="Robinson-Rechavi M."/>
            <person name="Braasch I."/>
            <person name="Lecointre G."/>
            <person name="Bobe J."/>
            <person name="Postlethwait J.H."/>
            <person name="Berthelot C."/>
            <person name="Roest Crollius H."/>
            <person name="Guiguen Y."/>
        </authorList>
    </citation>
    <scope>NUCLEOTIDE SEQUENCE</scope>
    <source>
        <strain evidence="1">NC1722</strain>
    </source>
</reference>
<dbReference type="EMBL" id="JAINUG010000291">
    <property type="protein sequence ID" value="KAJ8383521.1"/>
    <property type="molecule type" value="Genomic_DNA"/>
</dbReference>
<sequence>MGKKWPDSAAGSWGEGGGEACVPSFSLLHANVWTGVCAAAVLRCDYKAATAGRRDKRFRLKAPGKAAEGVITAGQSSESHVLRRCSIQTQTNSGPQSLALLSASP</sequence>
<evidence type="ECO:0000313" key="2">
    <source>
        <dbReference type="Proteomes" id="UP001221898"/>
    </source>
</evidence>
<dbReference type="AlphaFoldDB" id="A0AAD7RFU9"/>
<name>A0AAD7RFU9_9TELE</name>